<keyword evidence="1" id="KW-0808">Transferase</keyword>
<dbReference type="GO" id="GO:0006511">
    <property type="term" value="P:ubiquitin-dependent protein catabolic process"/>
    <property type="evidence" value="ECO:0007669"/>
    <property type="project" value="TreeGrafter"/>
</dbReference>
<evidence type="ECO:0000313" key="10">
    <source>
        <dbReference type="Proteomes" id="UP001652700"/>
    </source>
</evidence>
<dbReference type="PROSITE" id="PS50089">
    <property type="entry name" value="ZF_RING_2"/>
    <property type="match status" value="1"/>
</dbReference>
<keyword evidence="3 6" id="KW-0863">Zinc-finger</keyword>
<dbReference type="AlphaFoldDB" id="A0A6P7GKB2"/>
<dbReference type="SUPFAM" id="SSF57850">
    <property type="entry name" value="RING/U-box"/>
    <property type="match status" value="1"/>
</dbReference>
<evidence type="ECO:0000256" key="2">
    <source>
        <dbReference type="ARBA" id="ARBA00022723"/>
    </source>
</evidence>
<dbReference type="KEGG" id="dvv:114343710"/>
<dbReference type="GO" id="GO:0016567">
    <property type="term" value="P:protein ubiquitination"/>
    <property type="evidence" value="ECO:0007669"/>
    <property type="project" value="TreeGrafter"/>
</dbReference>
<dbReference type="GeneID" id="114343710"/>
<gene>
    <name evidence="11" type="primary">LOC114343710</name>
</gene>
<evidence type="ECO:0000313" key="11">
    <source>
        <dbReference type="RefSeq" id="XP_028150351.1"/>
    </source>
</evidence>
<reference evidence="11" key="1">
    <citation type="submission" date="2025-04" db="UniProtKB">
        <authorList>
            <consortium name="RefSeq"/>
        </authorList>
    </citation>
    <scope>IDENTIFICATION</scope>
    <source>
        <tissue evidence="11">Whole insect</tissue>
    </source>
</reference>
<dbReference type="InterPro" id="IPR013083">
    <property type="entry name" value="Znf_RING/FYVE/PHD"/>
</dbReference>
<dbReference type="EnsemblMetazoa" id="XM_028294550.2">
    <property type="protein sequence ID" value="XP_028150351.1"/>
    <property type="gene ID" value="LOC114343710"/>
</dbReference>
<feature type="transmembrane region" description="Helical" evidence="7">
    <location>
        <begin position="52"/>
        <end position="75"/>
    </location>
</feature>
<sequence>MGMITRVRGRLRSLHTLPKLDPEERDEKIAETVCLLSVLFLLPYCSRGHSPLLLSLGGWCLASYSCLVLPVLISANYKYPVRWLRQLGNKVTDLFMRYYEPVCYVLYKIYEPLDRCEKVFMKMSNICNLTIQLIFFMMCDRVLLCNFGGTHCPQKKITGLYSLMFYNVIAYCTSYIKELIEKEDWSVTVRMTQHSNIKHVAMSATKIVLEWTKAVTFVITVTFMLLVFGLEQGLEHYQPTALYTFVTWSYYMCTEKVFVDLFLPMLLWLKLKSLEALEPLYAPVILRYYTISLAAIICIFLSFHGQLRFTLLAFYLTVFLRVKDMVMNCLKQLKHEQAVLGQFRHATEDEIKNCDDVCAVCLSPMERARITPCHHMFHATCLRQCLNNSTICPICKREYTFVY</sequence>
<dbReference type="Proteomes" id="UP001652700">
    <property type="component" value="Unplaced"/>
</dbReference>
<feature type="transmembrane region" description="Helical" evidence="7">
    <location>
        <begin position="248"/>
        <end position="268"/>
    </location>
</feature>
<keyword evidence="7" id="KW-1133">Transmembrane helix</keyword>
<evidence type="ECO:0000313" key="9">
    <source>
        <dbReference type="EnsemblMetazoa" id="XP_028150351.1"/>
    </source>
</evidence>
<dbReference type="SMART" id="SM00184">
    <property type="entry name" value="RING"/>
    <property type="match status" value="1"/>
</dbReference>
<evidence type="ECO:0000256" key="7">
    <source>
        <dbReference type="SAM" id="Phobius"/>
    </source>
</evidence>
<keyword evidence="7" id="KW-0812">Transmembrane</keyword>
<dbReference type="Gene3D" id="3.30.40.10">
    <property type="entry name" value="Zinc/RING finger domain, C3HC4 (zinc finger)"/>
    <property type="match status" value="1"/>
</dbReference>
<dbReference type="GO" id="GO:0061630">
    <property type="term" value="F:ubiquitin protein ligase activity"/>
    <property type="evidence" value="ECO:0007669"/>
    <property type="project" value="TreeGrafter"/>
</dbReference>
<proteinExistence type="predicted"/>
<evidence type="ECO:0000256" key="1">
    <source>
        <dbReference type="ARBA" id="ARBA00022679"/>
    </source>
</evidence>
<dbReference type="PANTHER" id="PTHR15067:SF4">
    <property type="entry name" value="E3 UBIQUITIN-PROTEIN LIGASE RNF8"/>
    <property type="match status" value="1"/>
</dbReference>
<evidence type="ECO:0000259" key="8">
    <source>
        <dbReference type="PROSITE" id="PS50089"/>
    </source>
</evidence>
<organism evidence="11">
    <name type="scientific">Diabrotica virgifera virgifera</name>
    <name type="common">western corn rootworm</name>
    <dbReference type="NCBI Taxonomy" id="50390"/>
    <lineage>
        <taxon>Eukaryota</taxon>
        <taxon>Metazoa</taxon>
        <taxon>Ecdysozoa</taxon>
        <taxon>Arthropoda</taxon>
        <taxon>Hexapoda</taxon>
        <taxon>Insecta</taxon>
        <taxon>Pterygota</taxon>
        <taxon>Neoptera</taxon>
        <taxon>Endopterygota</taxon>
        <taxon>Coleoptera</taxon>
        <taxon>Polyphaga</taxon>
        <taxon>Cucujiformia</taxon>
        <taxon>Chrysomeloidea</taxon>
        <taxon>Chrysomelidae</taxon>
        <taxon>Galerucinae</taxon>
        <taxon>Diabroticina</taxon>
        <taxon>Diabroticites</taxon>
        <taxon>Diabrotica</taxon>
    </lineage>
</organism>
<dbReference type="GO" id="GO:0005829">
    <property type="term" value="C:cytosol"/>
    <property type="evidence" value="ECO:0007669"/>
    <property type="project" value="TreeGrafter"/>
</dbReference>
<keyword evidence="7" id="KW-0472">Membrane</keyword>
<evidence type="ECO:0000256" key="4">
    <source>
        <dbReference type="ARBA" id="ARBA00022786"/>
    </source>
</evidence>
<dbReference type="InterPro" id="IPR001841">
    <property type="entry name" value="Znf_RING"/>
</dbReference>
<dbReference type="GO" id="GO:0008270">
    <property type="term" value="F:zinc ion binding"/>
    <property type="evidence" value="ECO:0007669"/>
    <property type="project" value="UniProtKB-KW"/>
</dbReference>
<feature type="transmembrane region" description="Helical" evidence="7">
    <location>
        <begin position="280"/>
        <end position="303"/>
    </location>
</feature>
<keyword evidence="10" id="KW-1185">Reference proteome</keyword>
<accession>A0A6P7GKB2</accession>
<keyword evidence="2" id="KW-0479">Metal-binding</keyword>
<dbReference type="Pfam" id="PF13639">
    <property type="entry name" value="zf-RING_2"/>
    <property type="match status" value="1"/>
</dbReference>
<feature type="transmembrane region" description="Helical" evidence="7">
    <location>
        <begin position="207"/>
        <end position="228"/>
    </location>
</feature>
<protein>
    <submittedName>
        <fullName evidence="11">Uncharacterized protein LOC114343710</fullName>
    </submittedName>
</protein>
<reference evidence="9" key="2">
    <citation type="submission" date="2025-05" db="UniProtKB">
        <authorList>
            <consortium name="EnsemblMetazoa"/>
        </authorList>
    </citation>
    <scope>IDENTIFICATION</scope>
</reference>
<dbReference type="InParanoid" id="A0A6P7GKB2"/>
<dbReference type="OrthoDB" id="4752984at2759"/>
<evidence type="ECO:0000256" key="3">
    <source>
        <dbReference type="ARBA" id="ARBA00022771"/>
    </source>
</evidence>
<keyword evidence="5" id="KW-0862">Zinc</keyword>
<keyword evidence="4" id="KW-0833">Ubl conjugation pathway</keyword>
<name>A0A6P7GKB2_DIAVI</name>
<dbReference type="PANTHER" id="PTHR15067">
    <property type="entry name" value="E3 UBIQUITIN-PROTEIN LIGASE RNF8"/>
    <property type="match status" value="1"/>
</dbReference>
<evidence type="ECO:0000256" key="6">
    <source>
        <dbReference type="PROSITE-ProRule" id="PRU00175"/>
    </source>
</evidence>
<evidence type="ECO:0000256" key="5">
    <source>
        <dbReference type="ARBA" id="ARBA00022833"/>
    </source>
</evidence>
<feature type="domain" description="RING-type" evidence="8">
    <location>
        <begin position="358"/>
        <end position="396"/>
    </location>
</feature>
<dbReference type="RefSeq" id="XP_028150351.1">
    <property type="nucleotide sequence ID" value="XM_028294550.1"/>
</dbReference>
<dbReference type="GO" id="GO:0000151">
    <property type="term" value="C:ubiquitin ligase complex"/>
    <property type="evidence" value="ECO:0007669"/>
    <property type="project" value="TreeGrafter"/>
</dbReference>